<feature type="transmembrane region" description="Helical" evidence="1">
    <location>
        <begin position="199"/>
        <end position="219"/>
    </location>
</feature>
<dbReference type="InterPro" id="IPR036397">
    <property type="entry name" value="RNaseH_sf"/>
</dbReference>
<dbReference type="GO" id="GO:0003676">
    <property type="term" value="F:nucleic acid binding"/>
    <property type="evidence" value="ECO:0007669"/>
    <property type="project" value="InterPro"/>
</dbReference>
<evidence type="ECO:0000313" key="2">
    <source>
        <dbReference type="Proteomes" id="UP001515500"/>
    </source>
</evidence>
<dbReference type="PANTHER" id="PTHR45835:SF99">
    <property type="entry name" value="CHROMO DOMAIN-CONTAINING PROTEIN-RELATED"/>
    <property type="match status" value="1"/>
</dbReference>
<evidence type="ECO:0000256" key="1">
    <source>
        <dbReference type="SAM" id="Phobius"/>
    </source>
</evidence>
<gene>
    <name evidence="3" type="primary">LOC120268460</name>
</gene>
<keyword evidence="2" id="KW-1185">Reference proteome</keyword>
<accession>A0AB40BWF3</accession>
<dbReference type="Gene3D" id="3.30.420.10">
    <property type="entry name" value="Ribonuclease H-like superfamily/Ribonuclease H"/>
    <property type="match status" value="1"/>
</dbReference>
<proteinExistence type="predicted"/>
<keyword evidence="1" id="KW-0472">Membrane</keyword>
<reference evidence="3" key="1">
    <citation type="submission" date="2025-08" db="UniProtKB">
        <authorList>
            <consortium name="RefSeq"/>
        </authorList>
    </citation>
    <scope>IDENTIFICATION</scope>
</reference>
<dbReference type="GeneID" id="120268460"/>
<evidence type="ECO:0000313" key="3">
    <source>
        <dbReference type="RefSeq" id="XP_039131796.1"/>
    </source>
</evidence>
<organism evidence="2 3">
    <name type="scientific">Dioscorea cayennensis subsp. rotundata</name>
    <name type="common">White Guinea yam</name>
    <name type="synonym">Dioscorea rotundata</name>
    <dbReference type="NCBI Taxonomy" id="55577"/>
    <lineage>
        <taxon>Eukaryota</taxon>
        <taxon>Viridiplantae</taxon>
        <taxon>Streptophyta</taxon>
        <taxon>Embryophyta</taxon>
        <taxon>Tracheophyta</taxon>
        <taxon>Spermatophyta</taxon>
        <taxon>Magnoliopsida</taxon>
        <taxon>Liliopsida</taxon>
        <taxon>Dioscoreales</taxon>
        <taxon>Dioscoreaceae</taxon>
        <taxon>Dioscorea</taxon>
    </lineage>
</organism>
<keyword evidence="1" id="KW-1133">Transmembrane helix</keyword>
<dbReference type="Proteomes" id="UP001515500">
    <property type="component" value="Chromosome 9"/>
</dbReference>
<protein>
    <submittedName>
        <fullName evidence="3">Uncharacterized protein LOC120268460</fullName>
    </submittedName>
</protein>
<dbReference type="AlphaFoldDB" id="A0AB40BWF3"/>
<dbReference type="SUPFAM" id="SSF53098">
    <property type="entry name" value="Ribonuclease H-like"/>
    <property type="match status" value="1"/>
</dbReference>
<dbReference type="InterPro" id="IPR012337">
    <property type="entry name" value="RNaseH-like_sf"/>
</dbReference>
<dbReference type="PANTHER" id="PTHR45835">
    <property type="entry name" value="YALI0A06105P"/>
    <property type="match status" value="1"/>
</dbReference>
<name>A0AB40BWF3_DIOCR</name>
<dbReference type="RefSeq" id="XP_039131796.1">
    <property type="nucleotide sequence ID" value="XM_039275862.1"/>
</dbReference>
<keyword evidence="1" id="KW-0812">Transmembrane</keyword>
<sequence length="263" mass="30572">MDFIVGLPRSSHGHDMIWKVVDRQTKSAHFLAAHVRDSLEKLTQLYVKEIVRLLGLPISIISNRDPRFTSRFWPKLQEPFGATLKFSTAYHSYQASISKTSYEALYGRRYRTPVCSNDIGETKLQSIGLIKMTTTKVKLIKGRLKAAQDSEKSYANNSQRALEFDVLDQQDKVLHKNVIPIAKEESPQAKSRPSRELDYFWVFIAILEALWLLAIVALWRDARPFWKPYGFLVIIALWRDVRPLWKPYSFLAVVAFWRNVRPF</sequence>